<accession>A0A1L8CU19</accession>
<dbReference type="Pfam" id="PF13487">
    <property type="entry name" value="HD_5"/>
    <property type="match status" value="1"/>
</dbReference>
<protein>
    <recommendedName>
        <fullName evidence="1">HD-GYP domain-containing protein</fullName>
    </recommendedName>
</protein>
<dbReference type="PANTHER" id="PTHR43155">
    <property type="entry name" value="CYCLIC DI-GMP PHOSPHODIESTERASE PA4108-RELATED"/>
    <property type="match status" value="1"/>
</dbReference>
<dbReference type="PANTHER" id="PTHR43155:SF1">
    <property type="entry name" value="3'3'-CGAMP-SPECIFIC PHOSPHODIESTERASE 1"/>
    <property type="match status" value="1"/>
</dbReference>
<evidence type="ECO:0000313" key="3">
    <source>
        <dbReference type="Proteomes" id="UP000187485"/>
    </source>
</evidence>
<dbReference type="Gene3D" id="1.10.3210.10">
    <property type="entry name" value="Hypothetical protein af1432"/>
    <property type="match status" value="2"/>
</dbReference>
<sequence length="410" mass="47227">MKYEVDLTDVVIALSKALEFTKEELGYHHERVAYIAASLGKKLNLPEKDYETLFWASFLHDLGAGAKLVDREIYNLDKYDTNHANLGYELLKDVPFFSEVAQVIKHHHTKFIDFSSDEKYNSLAFLSQIIFAADQIDLMLLPKKSALLQQNEIERYFRKNNKILFNEKIVEAFLSLSRQESFWLDLTEIYVEERLKHLRPKTKILAGERELKLLTVPFARIIDAKSPFTEKHSLKVAALSGQLAEITGHSAQKTLIEIAGLLHDIGKLAVPNKVLEKNGPLNDEEFALIKAHPYFTYYLLKDVDGFEDIARWAGYHHEQPNGQGYPFKLKKDQLCLLSRVIAVADKWVALTEKRPYRDALPVKNALEIIEDMAKKEIVDRDIVKLLKENIDFLEKSKELEISNITEKNNQ</sequence>
<dbReference type="STRING" id="870242.cpu_09110"/>
<name>A0A1L8CU19_9THEO</name>
<dbReference type="InterPro" id="IPR037522">
    <property type="entry name" value="HD_GYP_dom"/>
</dbReference>
<proteinExistence type="predicted"/>
<dbReference type="SMART" id="SM00471">
    <property type="entry name" value="HDc"/>
    <property type="match status" value="2"/>
</dbReference>
<dbReference type="Proteomes" id="UP000187485">
    <property type="component" value="Unassembled WGS sequence"/>
</dbReference>
<dbReference type="Pfam" id="PF01966">
    <property type="entry name" value="HD"/>
    <property type="match status" value="1"/>
</dbReference>
<dbReference type="CDD" id="cd00077">
    <property type="entry name" value="HDc"/>
    <property type="match status" value="2"/>
</dbReference>
<feature type="domain" description="HD-GYP" evidence="1">
    <location>
        <begin position="207"/>
        <end position="401"/>
    </location>
</feature>
<dbReference type="InterPro" id="IPR003607">
    <property type="entry name" value="HD/PDEase_dom"/>
</dbReference>
<organism evidence="2 3">
    <name type="scientific">Carboxydothermus pertinax</name>
    <dbReference type="NCBI Taxonomy" id="870242"/>
    <lineage>
        <taxon>Bacteria</taxon>
        <taxon>Bacillati</taxon>
        <taxon>Bacillota</taxon>
        <taxon>Clostridia</taxon>
        <taxon>Thermoanaerobacterales</taxon>
        <taxon>Thermoanaerobacteraceae</taxon>
        <taxon>Carboxydothermus</taxon>
    </lineage>
</organism>
<dbReference type="OrthoDB" id="10822at2"/>
<comment type="caution">
    <text evidence="2">The sequence shown here is derived from an EMBL/GenBank/DDBJ whole genome shotgun (WGS) entry which is preliminary data.</text>
</comment>
<dbReference type="SUPFAM" id="SSF109604">
    <property type="entry name" value="HD-domain/PDEase-like"/>
    <property type="match status" value="2"/>
</dbReference>
<dbReference type="RefSeq" id="WP_075858885.1">
    <property type="nucleotide sequence ID" value="NZ_BDJK01000012.1"/>
</dbReference>
<gene>
    <name evidence="2" type="ORF">cpu_09110</name>
</gene>
<evidence type="ECO:0000313" key="2">
    <source>
        <dbReference type="EMBL" id="GAV22401.1"/>
    </source>
</evidence>
<dbReference type="InterPro" id="IPR006674">
    <property type="entry name" value="HD_domain"/>
</dbReference>
<dbReference type="PROSITE" id="PS51832">
    <property type="entry name" value="HD_GYP"/>
    <property type="match status" value="1"/>
</dbReference>
<keyword evidence="3" id="KW-1185">Reference proteome</keyword>
<evidence type="ECO:0000259" key="1">
    <source>
        <dbReference type="PROSITE" id="PS51832"/>
    </source>
</evidence>
<dbReference type="EMBL" id="BDJK01000012">
    <property type="protein sequence ID" value="GAV22401.1"/>
    <property type="molecule type" value="Genomic_DNA"/>
</dbReference>
<dbReference type="AlphaFoldDB" id="A0A1L8CU19"/>
<reference evidence="3" key="1">
    <citation type="submission" date="2016-12" db="EMBL/GenBank/DDBJ databases">
        <title>Draft Genome Sequences od Carboxydothermus pertinax and islandicus, Hydrogenogenic Carboxydotrophic Bacteria.</title>
        <authorList>
            <person name="Fukuyama Y."/>
            <person name="Ohmae K."/>
            <person name="Yoneda Y."/>
            <person name="Yoshida T."/>
            <person name="Sako Y."/>
        </authorList>
    </citation>
    <scope>NUCLEOTIDE SEQUENCE [LARGE SCALE GENOMIC DNA]</scope>
    <source>
        <strain evidence="3">Ug1</strain>
    </source>
</reference>